<dbReference type="AlphaFoldDB" id="A0A8D2NCW9"/>
<organism evidence="12 13">
    <name type="scientific">Zonotrichia albicollis</name>
    <name type="common">White-throated sparrow</name>
    <name type="synonym">Fringilla albicollis</name>
    <dbReference type="NCBI Taxonomy" id="44394"/>
    <lineage>
        <taxon>Eukaryota</taxon>
        <taxon>Metazoa</taxon>
        <taxon>Chordata</taxon>
        <taxon>Craniata</taxon>
        <taxon>Vertebrata</taxon>
        <taxon>Euteleostomi</taxon>
        <taxon>Archelosauria</taxon>
        <taxon>Archosauria</taxon>
        <taxon>Dinosauria</taxon>
        <taxon>Saurischia</taxon>
        <taxon>Theropoda</taxon>
        <taxon>Coelurosauria</taxon>
        <taxon>Aves</taxon>
        <taxon>Neognathae</taxon>
        <taxon>Neoaves</taxon>
        <taxon>Telluraves</taxon>
        <taxon>Australaves</taxon>
        <taxon>Passeriformes</taxon>
        <taxon>Passerellidae</taxon>
        <taxon>Zonotrichia</taxon>
    </lineage>
</organism>
<dbReference type="InterPro" id="IPR007327">
    <property type="entry name" value="TPD52"/>
</dbReference>
<dbReference type="GO" id="GO:2001235">
    <property type="term" value="P:positive regulation of apoptotic signaling pathway"/>
    <property type="evidence" value="ECO:0007669"/>
    <property type="project" value="TreeGrafter"/>
</dbReference>
<evidence type="ECO:0000256" key="4">
    <source>
        <dbReference type="ARBA" id="ARBA00022737"/>
    </source>
</evidence>
<gene>
    <name evidence="12" type="primary">LOC102064629</name>
</gene>
<evidence type="ECO:0000256" key="2">
    <source>
        <dbReference type="ARBA" id="ARBA00022679"/>
    </source>
</evidence>
<dbReference type="PANTHER" id="PTHR19307:SF8">
    <property type="entry name" value="TUMOR PROTEIN D53"/>
    <property type="match status" value="1"/>
</dbReference>
<evidence type="ECO:0000256" key="8">
    <source>
        <dbReference type="ARBA" id="ARBA00023054"/>
    </source>
</evidence>
<comment type="similarity">
    <text evidence="1">Belongs to the TPD52 family.</text>
</comment>
<keyword evidence="8 9" id="KW-0175">Coiled coil</keyword>
<dbReference type="GO" id="GO:0005737">
    <property type="term" value="C:cytoplasm"/>
    <property type="evidence" value="ECO:0007669"/>
    <property type="project" value="TreeGrafter"/>
</dbReference>
<dbReference type="GO" id="GO:0008270">
    <property type="term" value="F:zinc ion binding"/>
    <property type="evidence" value="ECO:0007669"/>
    <property type="project" value="UniProtKB-KW"/>
</dbReference>
<evidence type="ECO:0000313" key="12">
    <source>
        <dbReference type="Ensembl" id="ENSZALP00000020543.1"/>
    </source>
</evidence>
<dbReference type="InterPro" id="IPR044066">
    <property type="entry name" value="TRIAD_supradom"/>
</dbReference>
<keyword evidence="3" id="KW-0479">Metal-binding</keyword>
<evidence type="ECO:0000256" key="7">
    <source>
        <dbReference type="ARBA" id="ARBA00022833"/>
    </source>
</evidence>
<dbReference type="Pfam" id="PF04201">
    <property type="entry name" value="TPD52"/>
    <property type="match status" value="1"/>
</dbReference>
<protein>
    <recommendedName>
        <fullName evidence="11">RING-type domain-containing protein</fullName>
    </recommendedName>
</protein>
<evidence type="ECO:0000256" key="10">
    <source>
        <dbReference type="SAM" id="MobiDB-lite"/>
    </source>
</evidence>
<keyword evidence="13" id="KW-1185">Reference proteome</keyword>
<dbReference type="Gene3D" id="1.20.120.1750">
    <property type="match status" value="1"/>
</dbReference>
<evidence type="ECO:0000259" key="11">
    <source>
        <dbReference type="PROSITE" id="PS51873"/>
    </source>
</evidence>
<keyword evidence="6" id="KW-0833">Ubl conjugation pathway</keyword>
<evidence type="ECO:0000313" key="13">
    <source>
        <dbReference type="Proteomes" id="UP000694413"/>
    </source>
</evidence>
<sequence>MCVQLGQADIKCPITECSEHLDETTVLYNLPHDDIIKYKYFLELSRIDSSTKPCPQCKHFTTFRRRGHIPTPAKLENKYKIHIQRTEGCDHMTCSQCNTNFCYRCGERYRQLRFFGDHTSNLSIFGCKYRYLPERPHLRRLVRGSVCGLLETQPFHEADEDVVTDVDFTNMISEEEKEELKTELAKLEDEISTLRQVLAAKEKHLVEIKQKLGISLMNELKQNFSKSWHDMQTTSAYKKTHETLSHAGQKATAAISNVGTAISKKFGDMRSHSISYSIRHSISMPAMRNSPTFKSFEEKVETTVTSLKTKVGGTSHTGGSFEEVLSSTAHASAQSSLAGTRLPESEEELQC</sequence>
<dbReference type="Proteomes" id="UP000694413">
    <property type="component" value="Unassembled WGS sequence"/>
</dbReference>
<reference evidence="12" key="1">
    <citation type="submission" date="2025-08" db="UniProtKB">
        <authorList>
            <consortium name="Ensembl"/>
        </authorList>
    </citation>
    <scope>IDENTIFICATION</scope>
</reference>
<dbReference type="InterPro" id="IPR047552">
    <property type="entry name" value="Rcat_RBR_RNF217"/>
</dbReference>
<dbReference type="PROSITE" id="PS51873">
    <property type="entry name" value="TRIAD"/>
    <property type="match status" value="1"/>
</dbReference>
<keyword evidence="4" id="KW-0677">Repeat</keyword>
<evidence type="ECO:0000256" key="5">
    <source>
        <dbReference type="ARBA" id="ARBA00022771"/>
    </source>
</evidence>
<dbReference type="SUPFAM" id="SSF57850">
    <property type="entry name" value="RING/U-box"/>
    <property type="match status" value="1"/>
</dbReference>
<evidence type="ECO:0000256" key="3">
    <source>
        <dbReference type="ARBA" id="ARBA00022723"/>
    </source>
</evidence>
<evidence type="ECO:0000256" key="9">
    <source>
        <dbReference type="SAM" id="Coils"/>
    </source>
</evidence>
<accession>A0A8D2NCW9</accession>
<proteinExistence type="inferred from homology"/>
<dbReference type="Ensembl" id="ENSZALT00000026837.1">
    <property type="protein sequence ID" value="ENSZALP00000020543.1"/>
    <property type="gene ID" value="ENSZALG00000016144.1"/>
</dbReference>
<feature type="region of interest" description="Disordered" evidence="10">
    <location>
        <begin position="332"/>
        <end position="351"/>
    </location>
</feature>
<dbReference type="CDD" id="cd20350">
    <property type="entry name" value="Rcat_RBR_RNF217"/>
    <property type="match status" value="1"/>
</dbReference>
<feature type="coiled-coil region" evidence="9">
    <location>
        <begin position="170"/>
        <end position="204"/>
    </location>
</feature>
<feature type="domain" description="RING-type" evidence="11">
    <location>
        <begin position="1"/>
        <end position="131"/>
    </location>
</feature>
<keyword evidence="2" id="KW-0808">Transferase</keyword>
<dbReference type="Pfam" id="PF22191">
    <property type="entry name" value="IBR_1"/>
    <property type="match status" value="1"/>
</dbReference>
<name>A0A8D2NCW9_ZONAL</name>
<reference evidence="12" key="2">
    <citation type="submission" date="2025-09" db="UniProtKB">
        <authorList>
            <consortium name="Ensembl"/>
        </authorList>
    </citation>
    <scope>IDENTIFICATION</scope>
</reference>
<evidence type="ECO:0000256" key="6">
    <source>
        <dbReference type="ARBA" id="ARBA00022786"/>
    </source>
</evidence>
<keyword evidence="7" id="KW-0862">Zinc</keyword>
<dbReference type="PANTHER" id="PTHR19307">
    <property type="entry name" value="TUMOR PROTEIN D52"/>
    <property type="match status" value="1"/>
</dbReference>
<dbReference type="GO" id="GO:0016740">
    <property type="term" value="F:transferase activity"/>
    <property type="evidence" value="ECO:0007669"/>
    <property type="project" value="UniProtKB-KW"/>
</dbReference>
<keyword evidence="5" id="KW-0863">Zinc-finger</keyword>
<evidence type="ECO:0000256" key="1">
    <source>
        <dbReference type="ARBA" id="ARBA00005702"/>
    </source>
</evidence>